<accession>A0ABX5KS65</accession>
<dbReference type="Gene3D" id="3.20.20.450">
    <property type="entry name" value="EAL domain"/>
    <property type="match status" value="1"/>
</dbReference>
<evidence type="ECO:0000259" key="1">
    <source>
        <dbReference type="PROSITE" id="PS50883"/>
    </source>
</evidence>
<dbReference type="PANTHER" id="PTHR33121:SF70">
    <property type="entry name" value="SIGNALING PROTEIN YKOW"/>
    <property type="match status" value="1"/>
</dbReference>
<gene>
    <name evidence="2" type="ORF">C7402_103203</name>
</gene>
<dbReference type="InterPro" id="IPR001633">
    <property type="entry name" value="EAL_dom"/>
</dbReference>
<dbReference type="SUPFAM" id="SSF141868">
    <property type="entry name" value="EAL domain-like"/>
    <property type="match status" value="1"/>
</dbReference>
<proteinExistence type="predicted"/>
<name>A0ABX5KS65_9BURK</name>
<dbReference type="Pfam" id="PF00563">
    <property type="entry name" value="EAL"/>
    <property type="match status" value="1"/>
</dbReference>
<dbReference type="PANTHER" id="PTHR33121">
    <property type="entry name" value="CYCLIC DI-GMP PHOSPHODIESTERASE PDEF"/>
    <property type="match status" value="1"/>
</dbReference>
<comment type="caution">
    <text evidence="2">The sequence shown here is derived from an EMBL/GenBank/DDBJ whole genome shotgun (WGS) entry which is preliminary data.</text>
</comment>
<dbReference type="PROSITE" id="PS50883">
    <property type="entry name" value="EAL"/>
    <property type="match status" value="1"/>
</dbReference>
<dbReference type="EMBL" id="QEOB01000003">
    <property type="protein sequence ID" value="PVX85626.1"/>
    <property type="molecule type" value="Genomic_DNA"/>
</dbReference>
<dbReference type="CDD" id="cd01948">
    <property type="entry name" value="EAL"/>
    <property type="match status" value="1"/>
</dbReference>
<organism evidence="2 3">
    <name type="scientific">Paraburkholderia unamae</name>
    <dbReference type="NCBI Taxonomy" id="219649"/>
    <lineage>
        <taxon>Bacteria</taxon>
        <taxon>Pseudomonadati</taxon>
        <taxon>Pseudomonadota</taxon>
        <taxon>Betaproteobacteria</taxon>
        <taxon>Burkholderiales</taxon>
        <taxon>Burkholderiaceae</taxon>
        <taxon>Paraburkholderia</taxon>
    </lineage>
</organism>
<sequence length="284" mass="31739">MPERFMERRLALSRPLRDRDLAPVRGDDSNTQLVEGVFSGLRNREFTVAFQPIVHAKTGALWSVECLLRWKHPDYGTLLPGAFADALRDPEVGREIFFFVLASACCQFEKLRCSGRKLQRIAINIQPSLLTDDSLGAAIAEIATRHDISPSFLELELVETEDAATLLATRHLTAPIRELGIRLSLDDFGTGFSSLSALCSMRIDTVKLARDFMKQIPELSRSCDFVAGILDVLKIAGMTVVVEGVENEAQLNWLSRRDEVYVQGFYIARPAPTLADALLPWRHP</sequence>
<keyword evidence="3" id="KW-1185">Reference proteome</keyword>
<evidence type="ECO:0000313" key="2">
    <source>
        <dbReference type="EMBL" id="PVX85626.1"/>
    </source>
</evidence>
<dbReference type="Proteomes" id="UP000245712">
    <property type="component" value="Unassembled WGS sequence"/>
</dbReference>
<evidence type="ECO:0000313" key="3">
    <source>
        <dbReference type="Proteomes" id="UP000245712"/>
    </source>
</evidence>
<reference evidence="2 3" key="1">
    <citation type="submission" date="2018-05" db="EMBL/GenBank/DDBJ databases">
        <title>Genomic Encyclopedia of Type Strains, Phase IV (KMG-V): Genome sequencing to study the core and pangenomes of soil and plant-associated prokaryotes.</title>
        <authorList>
            <person name="Whitman W."/>
        </authorList>
    </citation>
    <scope>NUCLEOTIDE SEQUENCE [LARGE SCALE GENOMIC DNA]</scope>
    <source>
        <strain evidence="2 3">SCZa-39</strain>
    </source>
</reference>
<dbReference type="SMART" id="SM00052">
    <property type="entry name" value="EAL"/>
    <property type="match status" value="1"/>
</dbReference>
<protein>
    <submittedName>
        <fullName evidence="2">EAL domain-containing protein (Putative c-di-GMP-specific phosphodiesterase class I)</fullName>
    </submittedName>
</protein>
<dbReference type="InterPro" id="IPR035919">
    <property type="entry name" value="EAL_sf"/>
</dbReference>
<feature type="domain" description="EAL" evidence="1">
    <location>
        <begin position="30"/>
        <end position="284"/>
    </location>
</feature>
<dbReference type="InterPro" id="IPR050706">
    <property type="entry name" value="Cyclic-di-GMP_PDE-like"/>
</dbReference>